<dbReference type="Gene3D" id="3.40.50.300">
    <property type="entry name" value="P-loop containing nucleotide triphosphate hydrolases"/>
    <property type="match status" value="1"/>
</dbReference>
<organism evidence="1 2">
    <name type="scientific">Priestia filamentosa</name>
    <dbReference type="NCBI Taxonomy" id="1402861"/>
    <lineage>
        <taxon>Bacteria</taxon>
        <taxon>Bacillati</taxon>
        <taxon>Bacillota</taxon>
        <taxon>Bacilli</taxon>
        <taxon>Bacillales</taxon>
        <taxon>Bacillaceae</taxon>
        <taxon>Priestia</taxon>
    </lineage>
</organism>
<dbReference type="KEGG" id="beo:BEH_17310"/>
<reference evidence="2" key="2">
    <citation type="submission" date="2015-06" db="EMBL/GenBank/DDBJ databases">
        <title>Genome Sequence of Bacillus endophyticus and Analysis of its Companion Mechanism in the Ketogulonigenium vulgare-Bacillus strain Consortium.</title>
        <authorList>
            <person name="Jia N."/>
            <person name="Du J."/>
            <person name="Ding M.-Z."/>
            <person name="Gao F."/>
            <person name="Yuan Y.-J."/>
        </authorList>
    </citation>
    <scope>NUCLEOTIDE SEQUENCE [LARGE SCALE GENOMIC DNA]</scope>
    <source>
        <strain evidence="2">Hbe603</strain>
    </source>
</reference>
<dbReference type="RefSeq" id="WP_040056560.1">
    <property type="nucleotide sequence ID" value="NZ_CP011974.1"/>
</dbReference>
<keyword evidence="2" id="KW-1185">Reference proteome</keyword>
<protein>
    <submittedName>
        <fullName evidence="1">Aldolase</fullName>
    </submittedName>
</protein>
<dbReference type="InterPro" id="IPR027417">
    <property type="entry name" value="P-loop_NTPase"/>
</dbReference>
<name>A0A0H4KMZ6_9BACI</name>
<dbReference type="SUPFAM" id="SSF53795">
    <property type="entry name" value="PEP carboxykinase-like"/>
    <property type="match status" value="1"/>
</dbReference>
<dbReference type="Proteomes" id="UP000036202">
    <property type="component" value="Chromosome"/>
</dbReference>
<evidence type="ECO:0000313" key="1">
    <source>
        <dbReference type="EMBL" id="AKO93679.1"/>
    </source>
</evidence>
<reference evidence="1 2" key="1">
    <citation type="journal article" date="2015" name="PLoS ONE">
        <title>Genome Sequence of Bacillus endophyticus and Analysis of Its Companion Mechanism in the Ketogulonigenium vulgare-Bacillus Strain Consortium.</title>
        <authorList>
            <person name="Jia N."/>
            <person name="Du J."/>
            <person name="Ding M.Z."/>
            <person name="Gao F."/>
            <person name="Yuan Y.J."/>
        </authorList>
    </citation>
    <scope>NUCLEOTIDE SEQUENCE [LARGE SCALE GENOMIC DNA]</scope>
    <source>
        <strain evidence="1 2">Hbe603</strain>
    </source>
</reference>
<evidence type="ECO:0000313" key="2">
    <source>
        <dbReference type="Proteomes" id="UP000036202"/>
    </source>
</evidence>
<dbReference type="EMBL" id="CP011974">
    <property type="protein sequence ID" value="AKO93679.1"/>
    <property type="molecule type" value="Genomic_DNA"/>
</dbReference>
<dbReference type="AlphaFoldDB" id="A0A0H4KMZ6"/>
<dbReference type="OrthoDB" id="5430844at2"/>
<gene>
    <name evidence="1" type="ORF">BEH_17310</name>
</gene>
<sequence>MSITQTVYAYNAFGLNIWSEVHLPELPSGEFGEDSIDIWIKKGSLPETWVQREDRSRVVVDGDSVIFESQKNAFFRITKGREITVVPFEGVDERKIRLYLLGSCMGILLMQRKVMPLHGSAIEINGKAYAFVGHSGAGKSTLAAAFIQKGYKLLSDDVIPVRLSKERVPIAYPSYPHQKLWEESLVGFGINSSGYQSLFERETKYAVPVKESFYDKPIPLGGVFELAKGNTSKIRFKKIGTLEKFRVLLQHTYRDFLIDRLKLAEWHFKHSMEVGKRTPIFELRRPSEGFTAPELVDEILKVIQEEEKA</sequence>
<accession>A0A0H4KMZ6</accession>
<dbReference type="PATRIC" id="fig|135735.6.peg.3679"/>
<proteinExistence type="predicted"/>